<dbReference type="EMBL" id="AP023094">
    <property type="protein sequence ID" value="BCE48952.1"/>
    <property type="molecule type" value="Genomic_DNA"/>
</dbReference>
<dbReference type="EMBL" id="AP023099">
    <property type="protein sequence ID" value="BCE92464.1"/>
    <property type="molecule type" value="Genomic_DNA"/>
</dbReference>
<feature type="region of interest" description="Disordered" evidence="1">
    <location>
        <begin position="37"/>
        <end position="72"/>
    </location>
</feature>
<evidence type="ECO:0000313" key="2">
    <source>
        <dbReference type="EMBL" id="BCE22687.1"/>
    </source>
</evidence>
<dbReference type="RefSeq" id="WP_039184576.1">
    <property type="nucleotide sequence ID" value="NZ_AXAX01000002.1"/>
</dbReference>
<accession>A0A809Z8U4</accession>
<reference evidence="3" key="3">
    <citation type="submission" date="2020-05" db="EMBL/GenBank/DDBJ databases">
        <title>Complete genome sequence of Bradyrhizobium diazoefficiens XF4 isolated from soybean nodule.</title>
        <authorList>
            <person name="Noda R."/>
            <person name="Kakizaki K."/>
            <person name="Minamisawa K."/>
        </authorList>
    </citation>
    <scope>NUCLEOTIDE SEQUENCE</scope>
    <source>
        <strain evidence="3">XF4</strain>
    </source>
</reference>
<evidence type="ECO:0000313" key="4">
    <source>
        <dbReference type="EMBL" id="BCE92464.1"/>
    </source>
</evidence>
<proteinExistence type="predicted"/>
<reference evidence="2" key="1">
    <citation type="submission" date="2020-05" db="EMBL/GenBank/DDBJ databases">
        <title>Complete genome sequence of Bradyrhizobium diazoefficiens XF1 isolated from soybean nodule.</title>
        <authorList>
            <person name="Noda R."/>
            <person name="Kakizaki K."/>
            <person name="Minamisawa K."/>
        </authorList>
    </citation>
    <scope>NUCLEOTIDE SEQUENCE</scope>
    <source>
        <strain evidence="2">XF1</strain>
    </source>
</reference>
<feature type="compositionally biased region" description="Basic and acidic residues" evidence="1">
    <location>
        <begin position="62"/>
        <end position="72"/>
    </location>
</feature>
<reference evidence="4" key="2">
    <citation type="submission" date="2020-05" db="EMBL/GenBank/DDBJ databases">
        <title>Complete genome sequence of Bradyrhizobium diazoefficiens XF10 isolated from soybean nodule.</title>
        <authorList>
            <person name="Noda R."/>
            <person name="Kakizaki K."/>
            <person name="Minamisawa K."/>
        </authorList>
    </citation>
    <scope>NUCLEOTIDE SEQUENCE</scope>
    <source>
        <strain evidence="4">XF10</strain>
    </source>
</reference>
<protein>
    <submittedName>
        <fullName evidence="3">Uncharacterized protein</fullName>
    </submittedName>
</protein>
<evidence type="ECO:0000256" key="1">
    <source>
        <dbReference type="SAM" id="MobiDB-lite"/>
    </source>
</evidence>
<gene>
    <name evidence="4" type="ORF">XF10B_52620</name>
    <name evidence="2" type="ORF">XF1B_53680</name>
    <name evidence="3" type="ORF">XF4B_53010</name>
</gene>
<organism evidence="3">
    <name type="scientific">Bradyrhizobium diazoefficiens</name>
    <dbReference type="NCBI Taxonomy" id="1355477"/>
    <lineage>
        <taxon>Bacteria</taxon>
        <taxon>Pseudomonadati</taxon>
        <taxon>Pseudomonadota</taxon>
        <taxon>Alphaproteobacteria</taxon>
        <taxon>Hyphomicrobiales</taxon>
        <taxon>Nitrobacteraceae</taxon>
        <taxon>Bradyrhizobium</taxon>
    </lineage>
</organism>
<dbReference type="AlphaFoldDB" id="A0A809Z8U4"/>
<evidence type="ECO:0000313" key="3">
    <source>
        <dbReference type="EMBL" id="BCE48952.1"/>
    </source>
</evidence>
<name>A0A809Z8U4_9BRAD</name>
<dbReference type="EMBL" id="AP023091">
    <property type="protein sequence ID" value="BCE22687.1"/>
    <property type="molecule type" value="Genomic_DNA"/>
</dbReference>
<sequence length="72" mass="7746">MLGKTYLTKQASLLLEFARTTSDADLSAKLISKAADLKSQADPLPDKDQGPKPPDVAPDVAPDLRPDRQTGR</sequence>